<gene>
    <name evidence="7" type="ORF">HMPREF1705_03794</name>
</gene>
<dbReference type="Proteomes" id="UP000005273">
    <property type="component" value="Unassembled WGS sequence"/>
</dbReference>
<comment type="caution">
    <text evidence="7">The sequence shown here is derived from an EMBL/GenBank/DDBJ whole genome shotgun (WGS) entry which is preliminary data.</text>
</comment>
<dbReference type="GO" id="GO:0019546">
    <property type="term" value="P:L-arginine deiminase pathway"/>
    <property type="evidence" value="ECO:0007669"/>
    <property type="project" value="TreeGrafter"/>
</dbReference>
<dbReference type="Pfam" id="PF00696">
    <property type="entry name" value="AA_kinase"/>
    <property type="match status" value="1"/>
</dbReference>
<dbReference type="NCBIfam" id="TIGR00746">
    <property type="entry name" value="arcC"/>
    <property type="match status" value="1"/>
</dbReference>
<dbReference type="InterPro" id="IPR003964">
    <property type="entry name" value="Carb_kinase"/>
</dbReference>
<accession>A0A0T5X8A9</accession>
<evidence type="ECO:0000259" key="6">
    <source>
        <dbReference type="Pfam" id="PF00696"/>
    </source>
</evidence>
<dbReference type="GO" id="GO:0008804">
    <property type="term" value="F:carbamate kinase activity"/>
    <property type="evidence" value="ECO:0007669"/>
    <property type="project" value="UniProtKB-UniRule"/>
</dbReference>
<dbReference type="PRINTS" id="PR01469">
    <property type="entry name" value="CARBMTKINASE"/>
</dbReference>
<evidence type="ECO:0000256" key="2">
    <source>
        <dbReference type="ARBA" id="ARBA00022679"/>
    </source>
</evidence>
<dbReference type="PIRSF" id="PIRSF000723">
    <property type="entry name" value="Carbamate_kin"/>
    <property type="match status" value="1"/>
</dbReference>
<evidence type="ECO:0000256" key="5">
    <source>
        <dbReference type="PIRNR" id="PIRNR000723"/>
    </source>
</evidence>
<evidence type="ECO:0000313" key="7">
    <source>
        <dbReference type="EMBL" id="KRT34566.1"/>
    </source>
</evidence>
<dbReference type="InterPro" id="IPR001048">
    <property type="entry name" value="Asp/Glu/Uridylate_kinase"/>
</dbReference>
<sequence>MMAEKVVVALGGNAILQSGQKGTFEEQMENVMATARQIVRMLEAGYEVVVTHGNGPQVGAILIQNELGSGLVPSMPMDVCGAESQGMIGYMLCQALRNCMLGKSLNDWQPCCMVTQVEVDPNDPAFAKPTKPVGPFYTAEEAKKRMSGKNEIWIEDSGRGWRRVVPSPDPKKIVEGEVIKHLSDERYLVIACGGGGIPVIKDEDGTYRGVEAVIDKDLAGERLAQEVGADIFMILTDVPKVAINYKKPDEKWLDVVTPEELRAYEAEGHFKAGSMGPKVKAALRFVENGGKRAIIAKLDSALEALEGKTGTQVVPVKEKICCR</sequence>
<keyword evidence="2 5" id="KW-0808">Transferase</keyword>
<dbReference type="OrthoDB" id="9766717at2"/>
<dbReference type="SUPFAM" id="SSF53633">
    <property type="entry name" value="Carbamate kinase-like"/>
    <property type="match status" value="1"/>
</dbReference>
<comment type="similarity">
    <text evidence="1 5">Belongs to the carbamate kinase family.</text>
</comment>
<organism evidence="7 8">
    <name type="scientific">Acetomicrobium hydrogeniformans ATCC BAA-1850</name>
    <dbReference type="NCBI Taxonomy" id="592015"/>
    <lineage>
        <taxon>Bacteria</taxon>
        <taxon>Thermotogati</taxon>
        <taxon>Synergistota</taxon>
        <taxon>Synergistia</taxon>
        <taxon>Synergistales</taxon>
        <taxon>Acetomicrobiaceae</taxon>
        <taxon>Acetomicrobium</taxon>
    </lineage>
</organism>
<keyword evidence="3 5" id="KW-0418">Kinase</keyword>
<proteinExistence type="inferred from homology"/>
<dbReference type="CDD" id="cd04235">
    <property type="entry name" value="AAK_CK"/>
    <property type="match status" value="1"/>
</dbReference>
<dbReference type="FunFam" id="3.40.1160.10:FF:000007">
    <property type="entry name" value="Carbamate kinase"/>
    <property type="match status" value="1"/>
</dbReference>
<dbReference type="GO" id="GO:0005829">
    <property type="term" value="C:cytosol"/>
    <property type="evidence" value="ECO:0007669"/>
    <property type="project" value="TreeGrafter"/>
</dbReference>
<dbReference type="NCBIfam" id="NF009007">
    <property type="entry name" value="PRK12352.1"/>
    <property type="match status" value="1"/>
</dbReference>
<evidence type="ECO:0000256" key="1">
    <source>
        <dbReference type="ARBA" id="ARBA00011066"/>
    </source>
</evidence>
<protein>
    <recommendedName>
        <fullName evidence="4 5">Carbamate kinase</fullName>
    </recommendedName>
</protein>
<evidence type="ECO:0000313" key="8">
    <source>
        <dbReference type="Proteomes" id="UP000005273"/>
    </source>
</evidence>
<reference evidence="8" key="1">
    <citation type="submission" date="2012-09" db="EMBL/GenBank/DDBJ databases">
        <authorList>
            <person name="Weinstock G."/>
            <person name="Sodergren E."/>
            <person name="Clifton S."/>
            <person name="Fulton L."/>
            <person name="Fulton B."/>
            <person name="Courtney L."/>
            <person name="Fronick C."/>
            <person name="Harrison M."/>
            <person name="Strong C."/>
            <person name="Farmer C."/>
            <person name="Delehaunty K."/>
            <person name="Markovic C."/>
            <person name="Hall O."/>
            <person name="Minx P."/>
            <person name="Tomlinson C."/>
            <person name="Mitreva M."/>
            <person name="Nelson J."/>
            <person name="Hou S."/>
            <person name="Wollam A."/>
            <person name="Pepin K.H."/>
            <person name="Johnson M."/>
            <person name="Bhonagiri V."/>
            <person name="Nash W.E."/>
            <person name="Suruliraj S."/>
            <person name="Warren W."/>
            <person name="Chinwalla A."/>
            <person name="Mardis E.R."/>
            <person name="Wilson R.K."/>
        </authorList>
    </citation>
    <scope>NUCLEOTIDE SEQUENCE [LARGE SCALE GENOMIC DNA]</scope>
    <source>
        <strain evidence="8">OS1</strain>
    </source>
</reference>
<feature type="domain" description="Aspartate/glutamate/uridylate kinase" evidence="6">
    <location>
        <begin position="5"/>
        <end position="296"/>
    </location>
</feature>
<evidence type="ECO:0000256" key="4">
    <source>
        <dbReference type="NCBIfam" id="TIGR00746"/>
    </source>
</evidence>
<dbReference type="Gene3D" id="3.40.1160.10">
    <property type="entry name" value="Acetylglutamate kinase-like"/>
    <property type="match status" value="1"/>
</dbReference>
<dbReference type="InterPro" id="IPR036393">
    <property type="entry name" value="AceGlu_kinase-like_sf"/>
</dbReference>
<dbReference type="EMBL" id="ACJX03000001">
    <property type="protein sequence ID" value="KRT34566.1"/>
    <property type="molecule type" value="Genomic_DNA"/>
</dbReference>
<dbReference type="STRING" id="592015.HMPREF1705_03794"/>
<dbReference type="NCBIfam" id="NF009008">
    <property type="entry name" value="PRK12354.1"/>
    <property type="match status" value="1"/>
</dbReference>
<dbReference type="PANTHER" id="PTHR30409">
    <property type="entry name" value="CARBAMATE KINASE"/>
    <property type="match status" value="1"/>
</dbReference>
<dbReference type="eggNOG" id="COG0549">
    <property type="taxonomic scope" value="Bacteria"/>
</dbReference>
<keyword evidence="8" id="KW-1185">Reference proteome</keyword>
<evidence type="ECO:0000256" key="3">
    <source>
        <dbReference type="ARBA" id="ARBA00022777"/>
    </source>
</evidence>
<dbReference type="AlphaFoldDB" id="A0A0T5X8A9"/>
<dbReference type="PANTHER" id="PTHR30409:SF1">
    <property type="entry name" value="CARBAMATE KINASE-RELATED"/>
    <property type="match status" value="1"/>
</dbReference>
<name>A0A0T5X8A9_9BACT</name>